<protein>
    <submittedName>
        <fullName evidence="11">Oxidoreductase</fullName>
    </submittedName>
</protein>
<evidence type="ECO:0000256" key="1">
    <source>
        <dbReference type="ARBA" id="ARBA00001974"/>
    </source>
</evidence>
<dbReference type="Proteomes" id="UP000066480">
    <property type="component" value="Chromosome"/>
</dbReference>
<keyword evidence="8" id="KW-0411">Iron-sulfur</keyword>
<feature type="domain" description="FAD-binding FR-type" evidence="10">
    <location>
        <begin position="33"/>
        <end position="131"/>
    </location>
</feature>
<evidence type="ECO:0000313" key="11">
    <source>
        <dbReference type="EMBL" id="AKU15304.1"/>
    </source>
</evidence>
<dbReference type="RefSeq" id="WP_052590174.1">
    <property type="nucleotide sequence ID" value="NZ_CP011112.1"/>
</dbReference>
<reference evidence="11 12" key="1">
    <citation type="submission" date="2015-03" db="EMBL/GenBank/DDBJ databases">
        <title>Luteipulveratus halotolerans sp. nov., a novel actinobacterium (Dermacoccaceae) from Sarawak, Malaysia.</title>
        <authorList>
            <person name="Juboi H."/>
            <person name="Basik A."/>
            <person name="Shamsul S.S."/>
            <person name="Arnold P."/>
            <person name="Schmitt E.K."/>
            <person name="Sanglier J.-J."/>
            <person name="Yeo T."/>
        </authorList>
    </citation>
    <scope>NUCLEOTIDE SEQUENCE [LARGE SCALE GENOMIC DNA]</scope>
    <source>
        <strain evidence="11 12">MN07-A0370</strain>
    </source>
</reference>
<sequence>MGARSFALSAASVFTTPARPQDFLRLVNPLSSARQLRGVVTSVTPECAGSVTIAFRPGHGWQAHEAGQYARIGVEIDGVRQWRSYSLSAPAGQDPAITVTSVGRVSRHLVEHTKVGDIVFLAPPQGDFLLPTGPRPLLMLTAGSGITPVMSMIRTLLPRRADADVVLIHSSRTPEDTLFRSELAMLDADHDGFHVVHRHTGTDGRIDFTTPTDLEQLCPDWRSRKTYVCGPAELLDDATLMWRQHHVEDALSVERFETALLTDASGTGGRVVFEKSDKEADADGSSTTLLEIGEEAGVLMPHGCRMGICRSCLVPLRAGQVKDLRTGEIRSDEGDLIQTCISAPAGPVHLDV</sequence>
<dbReference type="InterPro" id="IPR036010">
    <property type="entry name" value="2Fe-2S_ferredoxin-like_sf"/>
</dbReference>
<dbReference type="Gene3D" id="3.10.20.30">
    <property type="match status" value="1"/>
</dbReference>
<dbReference type="InterPro" id="IPR001433">
    <property type="entry name" value="OxRdtase_FAD/NAD-bd"/>
</dbReference>
<evidence type="ECO:0000256" key="5">
    <source>
        <dbReference type="ARBA" id="ARBA00022827"/>
    </source>
</evidence>
<evidence type="ECO:0000256" key="2">
    <source>
        <dbReference type="ARBA" id="ARBA00022630"/>
    </source>
</evidence>
<keyword evidence="2" id="KW-0285">Flavoprotein</keyword>
<dbReference type="PROSITE" id="PS51085">
    <property type="entry name" value="2FE2S_FER_2"/>
    <property type="match status" value="1"/>
</dbReference>
<evidence type="ECO:0000313" key="12">
    <source>
        <dbReference type="Proteomes" id="UP000066480"/>
    </source>
</evidence>
<evidence type="ECO:0000256" key="8">
    <source>
        <dbReference type="ARBA" id="ARBA00023014"/>
    </source>
</evidence>
<dbReference type="InterPro" id="IPR012675">
    <property type="entry name" value="Beta-grasp_dom_sf"/>
</dbReference>
<dbReference type="GO" id="GO:0016491">
    <property type="term" value="F:oxidoreductase activity"/>
    <property type="evidence" value="ECO:0007669"/>
    <property type="project" value="UniProtKB-KW"/>
</dbReference>
<dbReference type="GO" id="GO:0051537">
    <property type="term" value="F:2 iron, 2 sulfur cluster binding"/>
    <property type="evidence" value="ECO:0007669"/>
    <property type="project" value="UniProtKB-KW"/>
</dbReference>
<dbReference type="AlphaFoldDB" id="A0A0K1JF24"/>
<dbReference type="InterPro" id="IPR050415">
    <property type="entry name" value="MRET"/>
</dbReference>
<name>A0A0K1JF24_9MICO</name>
<dbReference type="InterPro" id="IPR017927">
    <property type="entry name" value="FAD-bd_FR_type"/>
</dbReference>
<proteinExistence type="predicted"/>
<dbReference type="EMBL" id="CP011112">
    <property type="protein sequence ID" value="AKU15304.1"/>
    <property type="molecule type" value="Genomic_DNA"/>
</dbReference>
<organism evidence="11 12">
    <name type="scientific">Luteipulveratus mongoliensis</name>
    <dbReference type="NCBI Taxonomy" id="571913"/>
    <lineage>
        <taxon>Bacteria</taxon>
        <taxon>Bacillati</taxon>
        <taxon>Actinomycetota</taxon>
        <taxon>Actinomycetes</taxon>
        <taxon>Micrococcales</taxon>
        <taxon>Dermacoccaceae</taxon>
        <taxon>Luteipulveratus</taxon>
    </lineage>
</organism>
<dbReference type="PROSITE" id="PS51384">
    <property type="entry name" value="FAD_FR"/>
    <property type="match status" value="1"/>
</dbReference>
<dbReference type="CDD" id="cd00207">
    <property type="entry name" value="fer2"/>
    <property type="match status" value="1"/>
</dbReference>
<dbReference type="Gene3D" id="3.40.50.80">
    <property type="entry name" value="Nucleotide-binding domain of ferredoxin-NADP reductase (FNR) module"/>
    <property type="match status" value="1"/>
</dbReference>
<dbReference type="SUPFAM" id="SSF52343">
    <property type="entry name" value="Ferredoxin reductase-like, C-terminal NADP-linked domain"/>
    <property type="match status" value="1"/>
</dbReference>
<dbReference type="InterPro" id="IPR001041">
    <property type="entry name" value="2Fe-2S_ferredoxin-type"/>
</dbReference>
<evidence type="ECO:0000256" key="4">
    <source>
        <dbReference type="ARBA" id="ARBA00022723"/>
    </source>
</evidence>
<dbReference type="PRINTS" id="PR00410">
    <property type="entry name" value="PHEHYDRXLASE"/>
</dbReference>
<dbReference type="Gene3D" id="2.40.30.10">
    <property type="entry name" value="Translation factors"/>
    <property type="match status" value="1"/>
</dbReference>
<gene>
    <name evidence="11" type="ORF">VV02_04560</name>
</gene>
<dbReference type="PATRIC" id="fig|571913.6.peg.932"/>
<dbReference type="PANTHER" id="PTHR47354">
    <property type="entry name" value="NADH OXIDOREDUCTASE HCR"/>
    <property type="match status" value="1"/>
</dbReference>
<keyword evidence="3" id="KW-0001">2Fe-2S</keyword>
<evidence type="ECO:0000259" key="9">
    <source>
        <dbReference type="PROSITE" id="PS51085"/>
    </source>
</evidence>
<dbReference type="KEGG" id="lmoi:VV02_04560"/>
<dbReference type="InterPro" id="IPR039261">
    <property type="entry name" value="FNR_nucleotide-bd"/>
</dbReference>
<accession>A0A0K1JF24</accession>
<dbReference type="SUPFAM" id="SSF54292">
    <property type="entry name" value="2Fe-2S ferredoxin-like"/>
    <property type="match status" value="1"/>
</dbReference>
<keyword evidence="5" id="KW-0274">FAD</keyword>
<dbReference type="GO" id="GO:0046872">
    <property type="term" value="F:metal ion binding"/>
    <property type="evidence" value="ECO:0007669"/>
    <property type="project" value="UniProtKB-KW"/>
</dbReference>
<dbReference type="Pfam" id="PF00111">
    <property type="entry name" value="Fer2"/>
    <property type="match status" value="1"/>
</dbReference>
<evidence type="ECO:0000256" key="7">
    <source>
        <dbReference type="ARBA" id="ARBA00023004"/>
    </source>
</evidence>
<evidence type="ECO:0000256" key="6">
    <source>
        <dbReference type="ARBA" id="ARBA00023002"/>
    </source>
</evidence>
<keyword evidence="7" id="KW-0408">Iron</keyword>
<keyword evidence="6" id="KW-0560">Oxidoreductase</keyword>
<evidence type="ECO:0000256" key="3">
    <source>
        <dbReference type="ARBA" id="ARBA00022714"/>
    </source>
</evidence>
<dbReference type="CDD" id="cd06216">
    <property type="entry name" value="FNR_iron_sulfur_binding_2"/>
    <property type="match status" value="1"/>
</dbReference>
<keyword evidence="4" id="KW-0479">Metal-binding</keyword>
<dbReference type="STRING" id="571913.VV02_04560"/>
<comment type="cofactor">
    <cofactor evidence="1">
        <name>FAD</name>
        <dbReference type="ChEBI" id="CHEBI:57692"/>
    </cofactor>
</comment>
<dbReference type="PANTHER" id="PTHR47354:SF6">
    <property type="entry name" value="NADH OXIDOREDUCTASE HCR"/>
    <property type="match status" value="1"/>
</dbReference>
<dbReference type="InterPro" id="IPR017938">
    <property type="entry name" value="Riboflavin_synthase-like_b-brl"/>
</dbReference>
<keyword evidence="12" id="KW-1185">Reference proteome</keyword>
<dbReference type="SUPFAM" id="SSF63380">
    <property type="entry name" value="Riboflavin synthase domain-like"/>
    <property type="match status" value="1"/>
</dbReference>
<feature type="domain" description="2Fe-2S ferredoxin-type" evidence="9">
    <location>
        <begin position="269"/>
        <end position="352"/>
    </location>
</feature>
<evidence type="ECO:0000259" key="10">
    <source>
        <dbReference type="PROSITE" id="PS51384"/>
    </source>
</evidence>
<dbReference type="Pfam" id="PF00175">
    <property type="entry name" value="NAD_binding_1"/>
    <property type="match status" value="1"/>
</dbReference>